<gene>
    <name evidence="2" type="ORF">JBL43_16210</name>
</gene>
<accession>A0ABS0WUZ1</accession>
<dbReference type="RefSeq" id="WP_198842454.1">
    <property type="nucleotide sequence ID" value="NZ_JAEHFJ010000009.1"/>
</dbReference>
<organism evidence="2 3">
    <name type="scientific">Aureibaculum flavum</name>
    <dbReference type="NCBI Taxonomy" id="2795986"/>
    <lineage>
        <taxon>Bacteria</taxon>
        <taxon>Pseudomonadati</taxon>
        <taxon>Bacteroidota</taxon>
        <taxon>Flavobacteriia</taxon>
        <taxon>Flavobacteriales</taxon>
        <taxon>Flavobacteriaceae</taxon>
        <taxon>Aureibaculum</taxon>
    </lineage>
</organism>
<evidence type="ECO:0008006" key="4">
    <source>
        <dbReference type="Google" id="ProtNLM"/>
    </source>
</evidence>
<feature type="chain" id="PRO_5046033937" description="Lipoprotein" evidence="1">
    <location>
        <begin position="25"/>
        <end position="200"/>
    </location>
</feature>
<evidence type="ECO:0000256" key="1">
    <source>
        <dbReference type="SAM" id="SignalP"/>
    </source>
</evidence>
<evidence type="ECO:0000313" key="2">
    <source>
        <dbReference type="EMBL" id="MBJ2175799.1"/>
    </source>
</evidence>
<reference evidence="2 3" key="1">
    <citation type="submission" date="2020-12" db="EMBL/GenBank/DDBJ databases">
        <title>Aureibaculum luteum sp. nov. and Aureibaculum flavum sp. nov., novel members of the family Flavobacteriaceae isolated from Antarctic intertidal sediments.</title>
        <authorList>
            <person name="He X."/>
            <person name="Zhang X."/>
        </authorList>
    </citation>
    <scope>NUCLEOTIDE SEQUENCE [LARGE SCALE GENOMIC DNA]</scope>
    <source>
        <strain evidence="2 3">A20</strain>
    </source>
</reference>
<dbReference type="EMBL" id="JAEHFJ010000009">
    <property type="protein sequence ID" value="MBJ2175799.1"/>
    <property type="molecule type" value="Genomic_DNA"/>
</dbReference>
<keyword evidence="1" id="KW-0732">Signal</keyword>
<comment type="caution">
    <text evidence="2">The sequence shown here is derived from an EMBL/GenBank/DDBJ whole genome shotgun (WGS) entry which is preliminary data.</text>
</comment>
<keyword evidence="3" id="KW-1185">Reference proteome</keyword>
<sequence>MKNLKKFMMLLLAVVLFTSGSCSGDEDFMLPTITQTGENTFGCYIDGKLFYPRDGSGTLGSPSTNHTVSWIGSGDNTYNELEVNNFQDGKPINNFIMHFQTSSENLLGEYIWQKSNFEDGIDSYDHTHLFIRAYDYKEGIFKWYGSLKNSGKTIITRRDGGIVSGTFSGILTEEGGTNTVEITNGRFDINTFTIFDYPFP</sequence>
<feature type="signal peptide" evidence="1">
    <location>
        <begin position="1"/>
        <end position="24"/>
    </location>
</feature>
<dbReference type="Proteomes" id="UP000623301">
    <property type="component" value="Unassembled WGS sequence"/>
</dbReference>
<evidence type="ECO:0000313" key="3">
    <source>
        <dbReference type="Proteomes" id="UP000623301"/>
    </source>
</evidence>
<name>A0ABS0WUZ1_9FLAO</name>
<proteinExistence type="predicted"/>
<dbReference type="PROSITE" id="PS51257">
    <property type="entry name" value="PROKAR_LIPOPROTEIN"/>
    <property type="match status" value="1"/>
</dbReference>
<protein>
    <recommendedName>
        <fullName evidence="4">Lipoprotein</fullName>
    </recommendedName>
</protein>